<proteinExistence type="predicted"/>
<feature type="region of interest" description="Disordered" evidence="1">
    <location>
        <begin position="1"/>
        <end position="51"/>
    </location>
</feature>
<accession>A0A9P6B7Z5</accession>
<evidence type="ECO:0000313" key="2">
    <source>
        <dbReference type="EMBL" id="KAF9519463.1"/>
    </source>
</evidence>
<dbReference type="AlphaFoldDB" id="A0A9P6B7Z5"/>
<evidence type="ECO:0000313" key="3">
    <source>
        <dbReference type="Proteomes" id="UP000886523"/>
    </source>
</evidence>
<feature type="compositionally biased region" description="Low complexity" evidence="1">
    <location>
        <begin position="394"/>
        <end position="410"/>
    </location>
</feature>
<name>A0A9P6B7Z5_9AGAM</name>
<feature type="region of interest" description="Disordered" evidence="1">
    <location>
        <begin position="273"/>
        <end position="317"/>
    </location>
</feature>
<reference evidence="2" key="1">
    <citation type="journal article" date="2020" name="Nat. Commun.">
        <title>Large-scale genome sequencing of mycorrhizal fungi provides insights into the early evolution of symbiotic traits.</title>
        <authorList>
            <person name="Miyauchi S."/>
            <person name="Kiss E."/>
            <person name="Kuo A."/>
            <person name="Drula E."/>
            <person name="Kohler A."/>
            <person name="Sanchez-Garcia M."/>
            <person name="Morin E."/>
            <person name="Andreopoulos B."/>
            <person name="Barry K.W."/>
            <person name="Bonito G."/>
            <person name="Buee M."/>
            <person name="Carver A."/>
            <person name="Chen C."/>
            <person name="Cichocki N."/>
            <person name="Clum A."/>
            <person name="Culley D."/>
            <person name="Crous P.W."/>
            <person name="Fauchery L."/>
            <person name="Girlanda M."/>
            <person name="Hayes R.D."/>
            <person name="Keri Z."/>
            <person name="LaButti K."/>
            <person name="Lipzen A."/>
            <person name="Lombard V."/>
            <person name="Magnuson J."/>
            <person name="Maillard F."/>
            <person name="Murat C."/>
            <person name="Nolan M."/>
            <person name="Ohm R.A."/>
            <person name="Pangilinan J."/>
            <person name="Pereira M.F."/>
            <person name="Perotto S."/>
            <person name="Peter M."/>
            <person name="Pfister S."/>
            <person name="Riley R."/>
            <person name="Sitrit Y."/>
            <person name="Stielow J.B."/>
            <person name="Szollosi G."/>
            <person name="Zifcakova L."/>
            <person name="Stursova M."/>
            <person name="Spatafora J.W."/>
            <person name="Tedersoo L."/>
            <person name="Vaario L.M."/>
            <person name="Yamada A."/>
            <person name="Yan M."/>
            <person name="Wang P."/>
            <person name="Xu J."/>
            <person name="Bruns T."/>
            <person name="Baldrian P."/>
            <person name="Vilgalys R."/>
            <person name="Dunand C."/>
            <person name="Henrissat B."/>
            <person name="Grigoriev I.V."/>
            <person name="Hibbett D."/>
            <person name="Nagy L.G."/>
            <person name="Martin F.M."/>
        </authorList>
    </citation>
    <scope>NUCLEOTIDE SEQUENCE</scope>
    <source>
        <strain evidence="2">UP504</strain>
    </source>
</reference>
<dbReference type="OrthoDB" id="2506773at2759"/>
<dbReference type="Proteomes" id="UP000886523">
    <property type="component" value="Unassembled WGS sequence"/>
</dbReference>
<feature type="compositionally biased region" description="Polar residues" evidence="1">
    <location>
        <begin position="9"/>
        <end position="25"/>
    </location>
</feature>
<evidence type="ECO:0000256" key="1">
    <source>
        <dbReference type="SAM" id="MobiDB-lite"/>
    </source>
</evidence>
<sequence>MANGLGITKPSTQTEIPSVPTTSSPPGLRSSEADQPQEDQSENRSGSTTEDRIQQLEAQLRSFQFEIAVSKKKQEQAEQAFQVEREILSGSIAVLEAKLASNSVENTARPTEALLERIAAESIAAATAAALVSLTTNGSLTKSNKKHALSISNYVSAQAVERSGIIPEIVLRTARKGFFVPFADLTASQYRDYALNDTTIKKTTPTATHETGNLPKHEWLEAQTRFTQLLGMDGVADDPTIENFRHLHDFIKDASEGGTYTPEEILHEPIPVCRSEPRAGSPKFTDSIQPRQVPSPGSECSARHSRGPAITTPGTKRAHFLKSLRPDLTTCRAECLAAPLYEPTTGHKAPFRGSNERGSPEARAGVVEGQATERQTVHWPIQRQGPPSVHVLRTEGSSGSPTPGSTVPHPSWDDLAPGQIAAHSTSAQSVAVQAMEEDRLRAEDKARIVTKYHANRFKTALHRHKLSAKHPHIVGWLEEGFPLSLSNPLPVLSNSYPPNNRTGAKLQEGFVREYIADEVKKGRLVGPYSFNEVVKTYGHFFCSPLNVVEKPRVPGQLESVTKWRLIIDCSAPDAQGIATTTPLCGMEPSL</sequence>
<organism evidence="2 3">
    <name type="scientific">Hydnum rufescens UP504</name>
    <dbReference type="NCBI Taxonomy" id="1448309"/>
    <lineage>
        <taxon>Eukaryota</taxon>
        <taxon>Fungi</taxon>
        <taxon>Dikarya</taxon>
        <taxon>Basidiomycota</taxon>
        <taxon>Agaricomycotina</taxon>
        <taxon>Agaricomycetes</taxon>
        <taxon>Cantharellales</taxon>
        <taxon>Hydnaceae</taxon>
        <taxon>Hydnum</taxon>
    </lineage>
</organism>
<protein>
    <submittedName>
        <fullName evidence="2">Uncharacterized protein</fullName>
    </submittedName>
</protein>
<feature type="region of interest" description="Disordered" evidence="1">
    <location>
        <begin position="343"/>
        <end position="417"/>
    </location>
</feature>
<gene>
    <name evidence="2" type="ORF">BS47DRAFT_1358079</name>
</gene>
<keyword evidence="3" id="KW-1185">Reference proteome</keyword>
<comment type="caution">
    <text evidence="2">The sequence shown here is derived from an EMBL/GenBank/DDBJ whole genome shotgun (WGS) entry which is preliminary data.</text>
</comment>
<dbReference type="EMBL" id="MU128917">
    <property type="protein sequence ID" value="KAF9519463.1"/>
    <property type="molecule type" value="Genomic_DNA"/>
</dbReference>